<accession>A0AAV8PEB8</accession>
<reference evidence="1 2" key="1">
    <citation type="submission" date="2022-12" db="EMBL/GenBank/DDBJ databases">
        <title>Chromosome-scale assembly of the Ensete ventricosum genome.</title>
        <authorList>
            <person name="Dussert Y."/>
            <person name="Stocks J."/>
            <person name="Wendawek A."/>
            <person name="Woldeyes F."/>
            <person name="Nichols R.A."/>
            <person name="Borrell J.S."/>
        </authorList>
    </citation>
    <scope>NUCLEOTIDE SEQUENCE [LARGE SCALE GENOMIC DNA]</scope>
    <source>
        <strain evidence="2">cv. Maze</strain>
        <tissue evidence="1">Seeds</tissue>
    </source>
</reference>
<name>A0AAV8PEB8_ENSVE</name>
<protein>
    <submittedName>
        <fullName evidence="1">Uncharacterized protein</fullName>
    </submittedName>
</protein>
<evidence type="ECO:0000313" key="1">
    <source>
        <dbReference type="EMBL" id="KAJ8484286.1"/>
    </source>
</evidence>
<dbReference type="Proteomes" id="UP001222027">
    <property type="component" value="Unassembled WGS sequence"/>
</dbReference>
<keyword evidence="2" id="KW-1185">Reference proteome</keyword>
<evidence type="ECO:0000313" key="2">
    <source>
        <dbReference type="Proteomes" id="UP001222027"/>
    </source>
</evidence>
<comment type="caution">
    <text evidence="1">The sequence shown here is derived from an EMBL/GenBank/DDBJ whole genome shotgun (WGS) entry which is preliminary data.</text>
</comment>
<proteinExistence type="predicted"/>
<sequence length="194" mass="22853">MKIEEFPTVYSKLFLKLKSDDQRGPRMQEVQFCLERFVIVNKPVLISDGLNSKCLDSWNSIYQHVCMESRKDSCTLLSDAAIWSSPHYGYFSEMDIVDPCLWHIAIQTSSSTNEELANVPFLEDVCILQQLNDIENLKRMLLQQPLDMAVPINCKESTVNRKMKTDALLHRWNQQVQLNRKAPFWFFFLEQWWL</sequence>
<gene>
    <name evidence="1" type="ORF">OPV22_016771</name>
</gene>
<dbReference type="AlphaFoldDB" id="A0AAV8PEB8"/>
<dbReference type="EMBL" id="JAQQAF010000005">
    <property type="protein sequence ID" value="KAJ8484286.1"/>
    <property type="molecule type" value="Genomic_DNA"/>
</dbReference>
<organism evidence="1 2">
    <name type="scientific">Ensete ventricosum</name>
    <name type="common">Abyssinian banana</name>
    <name type="synonym">Musa ensete</name>
    <dbReference type="NCBI Taxonomy" id="4639"/>
    <lineage>
        <taxon>Eukaryota</taxon>
        <taxon>Viridiplantae</taxon>
        <taxon>Streptophyta</taxon>
        <taxon>Embryophyta</taxon>
        <taxon>Tracheophyta</taxon>
        <taxon>Spermatophyta</taxon>
        <taxon>Magnoliopsida</taxon>
        <taxon>Liliopsida</taxon>
        <taxon>Zingiberales</taxon>
        <taxon>Musaceae</taxon>
        <taxon>Ensete</taxon>
    </lineage>
</organism>